<dbReference type="GO" id="GO:0016616">
    <property type="term" value="F:oxidoreductase activity, acting on the CH-OH group of donors, NAD or NADP as acceptor"/>
    <property type="evidence" value="ECO:0007669"/>
    <property type="project" value="TreeGrafter"/>
</dbReference>
<gene>
    <name evidence="2" type="ORF">CVT25_009197</name>
</gene>
<dbReference type="STRING" id="93625.A0A409WWH4"/>
<accession>A0A409WWH4</accession>
<dbReference type="Pfam" id="PF00106">
    <property type="entry name" value="adh_short"/>
    <property type="match status" value="1"/>
</dbReference>
<comment type="similarity">
    <text evidence="1">Belongs to the short-chain dehydrogenases/reductases (SDR) family.</text>
</comment>
<comment type="caution">
    <text evidence="2">The sequence shown here is derived from an EMBL/GenBank/DDBJ whole genome shotgun (WGS) entry which is preliminary data.</text>
</comment>
<dbReference type="EMBL" id="NHYD01003093">
    <property type="protein sequence ID" value="PPQ82819.1"/>
    <property type="molecule type" value="Genomic_DNA"/>
</dbReference>
<dbReference type="InterPro" id="IPR036291">
    <property type="entry name" value="NAD(P)-bd_dom_sf"/>
</dbReference>
<dbReference type="Proteomes" id="UP000283269">
    <property type="component" value="Unassembled WGS sequence"/>
</dbReference>
<dbReference type="PRINTS" id="PR00081">
    <property type="entry name" value="GDHRDH"/>
</dbReference>
<dbReference type="PRINTS" id="PR00080">
    <property type="entry name" value="SDRFAMILY"/>
</dbReference>
<proteinExistence type="inferred from homology"/>
<dbReference type="PANTHER" id="PTHR45458">
    <property type="entry name" value="SHORT-CHAIN DEHYDROGENASE/REDUCTASE SDR"/>
    <property type="match status" value="1"/>
</dbReference>
<organism evidence="2 3">
    <name type="scientific">Psilocybe cyanescens</name>
    <dbReference type="NCBI Taxonomy" id="93625"/>
    <lineage>
        <taxon>Eukaryota</taxon>
        <taxon>Fungi</taxon>
        <taxon>Dikarya</taxon>
        <taxon>Basidiomycota</taxon>
        <taxon>Agaricomycotina</taxon>
        <taxon>Agaricomycetes</taxon>
        <taxon>Agaricomycetidae</taxon>
        <taxon>Agaricales</taxon>
        <taxon>Agaricineae</taxon>
        <taxon>Strophariaceae</taxon>
        <taxon>Psilocybe</taxon>
    </lineage>
</organism>
<name>A0A409WWH4_PSICY</name>
<protein>
    <submittedName>
        <fullName evidence="2">Uncharacterized protein</fullName>
    </submittedName>
</protein>
<evidence type="ECO:0000313" key="2">
    <source>
        <dbReference type="EMBL" id="PPQ82819.1"/>
    </source>
</evidence>
<dbReference type="PANTHER" id="PTHR45458:SF1">
    <property type="entry name" value="SHORT CHAIN DEHYDROGENASE"/>
    <property type="match status" value="1"/>
</dbReference>
<dbReference type="SUPFAM" id="SSF51735">
    <property type="entry name" value="NAD(P)-binding Rossmann-fold domains"/>
    <property type="match status" value="1"/>
</dbReference>
<dbReference type="Gene3D" id="3.40.50.720">
    <property type="entry name" value="NAD(P)-binding Rossmann-like Domain"/>
    <property type="match status" value="1"/>
</dbReference>
<dbReference type="OrthoDB" id="7289984at2759"/>
<dbReference type="InParanoid" id="A0A409WWH4"/>
<evidence type="ECO:0000256" key="1">
    <source>
        <dbReference type="RuleBase" id="RU000363"/>
    </source>
</evidence>
<dbReference type="CDD" id="cd05325">
    <property type="entry name" value="carb_red_sniffer_like_SDR_c"/>
    <property type="match status" value="1"/>
</dbReference>
<keyword evidence="3" id="KW-1185">Reference proteome</keyword>
<evidence type="ECO:0000313" key="3">
    <source>
        <dbReference type="Proteomes" id="UP000283269"/>
    </source>
</evidence>
<dbReference type="AlphaFoldDB" id="A0A409WWH4"/>
<sequence>MPQSYSIFIIGANRGIGFELATRLLEKGHKVYGSYRAQSRDNSAVVELQRRGMKTVEVDFTDEASIIDASKMFEDQPLDILINSAGIYHMWDDKPFTELSADDLLDHFKVNTLGPFLTSKYLAPHLARSTQGKIINISSDMASIADNTGGNACYRISKCALNQLTKNMAVDFGQIAPNVITLAVHPGYVPTKMTGYVGDDDMETCMTSLVNIVEVFGTPGAPVSLSNGGYVRWNGDKMDY</sequence>
<reference evidence="2 3" key="1">
    <citation type="journal article" date="2018" name="Evol. Lett.">
        <title>Horizontal gene cluster transfer increased hallucinogenic mushroom diversity.</title>
        <authorList>
            <person name="Reynolds H.T."/>
            <person name="Vijayakumar V."/>
            <person name="Gluck-Thaler E."/>
            <person name="Korotkin H.B."/>
            <person name="Matheny P.B."/>
            <person name="Slot J.C."/>
        </authorList>
    </citation>
    <scope>NUCLEOTIDE SEQUENCE [LARGE SCALE GENOMIC DNA]</scope>
    <source>
        <strain evidence="2 3">2631</strain>
    </source>
</reference>
<dbReference type="InterPro" id="IPR002347">
    <property type="entry name" value="SDR_fam"/>
</dbReference>
<dbReference type="InterPro" id="IPR052184">
    <property type="entry name" value="SDR_enzymes"/>
</dbReference>